<name>A0A1J4K548_9EUKA</name>
<gene>
    <name evidence="2" type="ORF">TRFO_27647</name>
</gene>
<evidence type="ECO:0000256" key="1">
    <source>
        <dbReference type="SAM" id="MobiDB-lite"/>
    </source>
</evidence>
<sequence>MSAEKLKALVEKGNLINLNIVSDSLANLLNEVATMLVDQQKQIVHLKKEIGEKCMQTEFNAFRDQYRADKDAILRNFPNIDAKFTRVNNEVEAKNEEVRNYVDTSLSNTLIAVNNRITQKTDLMGAEHTLLSQTVSAIEAKVKSILAGNVNIPTAASNQAAADDMELKRRVQKLEDALSSGNHNTNQNNSTKSSNPNIVNSHNASNNSGNENNGASENNPGNSNEANGRIVQNYVTASRFDENALEQLRAEIREQIFHMQQQIAAVDPNNQNNFNNHIGNINRVPEEGEHNMEMMNRGFDPGQHPQMGMPGGIEVIEETEPEFNEFDQMKIEIANIEEIMEEQNRSLVARIERKSEISLVERMFEKLRILIASARDDIALIQKKVDQFVEREQMENFVQSTISNLLEEEQASFTNKPMKCLACGRTRLNAMQLEASTSPVRDRNSELPSLKFTIPRI</sequence>
<reference evidence="2" key="1">
    <citation type="submission" date="2016-10" db="EMBL/GenBank/DDBJ databases">
        <authorList>
            <person name="Benchimol M."/>
            <person name="Almeida L.G."/>
            <person name="Vasconcelos A.T."/>
            <person name="Perreira-Neves A."/>
            <person name="Rosa I.A."/>
            <person name="Tasca T."/>
            <person name="Bogo M.R."/>
            <person name="de Souza W."/>
        </authorList>
    </citation>
    <scope>NUCLEOTIDE SEQUENCE [LARGE SCALE GENOMIC DNA]</scope>
    <source>
        <strain evidence="2">K</strain>
    </source>
</reference>
<dbReference type="EMBL" id="MLAK01000780">
    <property type="protein sequence ID" value="OHT04844.1"/>
    <property type="molecule type" value="Genomic_DNA"/>
</dbReference>
<dbReference type="VEuPathDB" id="TrichDB:TRFO_27647"/>
<evidence type="ECO:0000313" key="3">
    <source>
        <dbReference type="Proteomes" id="UP000179807"/>
    </source>
</evidence>
<evidence type="ECO:0000313" key="2">
    <source>
        <dbReference type="EMBL" id="OHT04844.1"/>
    </source>
</evidence>
<organism evidence="2 3">
    <name type="scientific">Tritrichomonas foetus</name>
    <dbReference type="NCBI Taxonomy" id="1144522"/>
    <lineage>
        <taxon>Eukaryota</taxon>
        <taxon>Metamonada</taxon>
        <taxon>Parabasalia</taxon>
        <taxon>Tritrichomonadida</taxon>
        <taxon>Tritrichomonadidae</taxon>
        <taxon>Tritrichomonas</taxon>
    </lineage>
</organism>
<dbReference type="GeneID" id="94840388"/>
<feature type="compositionally biased region" description="Low complexity" evidence="1">
    <location>
        <begin position="179"/>
        <end position="227"/>
    </location>
</feature>
<feature type="region of interest" description="Disordered" evidence="1">
    <location>
        <begin position="178"/>
        <end position="227"/>
    </location>
</feature>
<dbReference type="Proteomes" id="UP000179807">
    <property type="component" value="Unassembled WGS sequence"/>
</dbReference>
<protein>
    <submittedName>
        <fullName evidence="2">Uncharacterized protein</fullName>
    </submittedName>
</protein>
<dbReference type="AlphaFoldDB" id="A0A1J4K548"/>
<keyword evidence="3" id="KW-1185">Reference proteome</keyword>
<proteinExistence type="predicted"/>
<comment type="caution">
    <text evidence="2">The sequence shown here is derived from an EMBL/GenBank/DDBJ whole genome shotgun (WGS) entry which is preliminary data.</text>
</comment>
<dbReference type="RefSeq" id="XP_068357980.1">
    <property type="nucleotide sequence ID" value="XM_068505684.1"/>
</dbReference>
<accession>A0A1J4K548</accession>
<dbReference type="OrthoDB" id="10640075at2759"/>